<reference evidence="1" key="1">
    <citation type="journal article" date="2014" name="Int. J. Syst. Evol. Microbiol.">
        <title>Complete genome sequence of Corynebacterium casei LMG S-19264T (=DSM 44701T), isolated from a smear-ripened cheese.</title>
        <authorList>
            <consortium name="US DOE Joint Genome Institute (JGI-PGF)"/>
            <person name="Walter F."/>
            <person name="Albersmeier A."/>
            <person name="Kalinowski J."/>
            <person name="Ruckert C."/>
        </authorList>
    </citation>
    <scope>NUCLEOTIDE SEQUENCE</scope>
    <source>
        <strain evidence="1">CGMCC 1.12924</strain>
    </source>
</reference>
<dbReference type="SUPFAM" id="SSF54637">
    <property type="entry name" value="Thioesterase/thiol ester dehydrase-isomerase"/>
    <property type="match status" value="1"/>
</dbReference>
<gene>
    <name evidence="1" type="primary">darC1</name>
    <name evidence="1" type="ORF">GCM10011312_01360</name>
</gene>
<dbReference type="AlphaFoldDB" id="A0A8J2Y7D7"/>
<accession>A0A8J2Y7D7</accession>
<dbReference type="Gene3D" id="3.10.129.10">
    <property type="entry name" value="Hotdog Thioesterase"/>
    <property type="match status" value="1"/>
</dbReference>
<evidence type="ECO:0000313" key="2">
    <source>
        <dbReference type="Proteomes" id="UP000652231"/>
    </source>
</evidence>
<keyword evidence="2" id="KW-1185">Reference proteome</keyword>
<dbReference type="InterPro" id="IPR016776">
    <property type="entry name" value="ApeP-like_dehydratase"/>
</dbReference>
<reference evidence="1" key="2">
    <citation type="submission" date="2020-09" db="EMBL/GenBank/DDBJ databases">
        <authorList>
            <person name="Sun Q."/>
            <person name="Zhou Y."/>
        </authorList>
    </citation>
    <scope>NUCLEOTIDE SEQUENCE</scope>
    <source>
        <strain evidence="1">CGMCC 1.12924</strain>
    </source>
</reference>
<dbReference type="RefSeq" id="WP_188438463.1">
    <property type="nucleotide sequence ID" value="NZ_BMGK01000001.1"/>
</dbReference>
<evidence type="ECO:0008006" key="3">
    <source>
        <dbReference type="Google" id="ProtNLM"/>
    </source>
</evidence>
<protein>
    <recommendedName>
        <fullName evidence="3">3-hydroxymyristoyl/3-hydroxydecanoyl-(Acyl carrier protein) dehydratase</fullName>
    </recommendedName>
</protein>
<dbReference type="EMBL" id="BMGK01000001">
    <property type="protein sequence ID" value="GGD80805.1"/>
    <property type="molecule type" value="Genomic_DNA"/>
</dbReference>
<name>A0A8J2Y7D7_9FLAO</name>
<comment type="caution">
    <text evidence="1">The sequence shown here is derived from an EMBL/GenBank/DDBJ whole genome shotgun (WGS) entry which is preliminary data.</text>
</comment>
<dbReference type="Pfam" id="PF22817">
    <property type="entry name" value="ApeP-like"/>
    <property type="match status" value="1"/>
</dbReference>
<sequence length="145" mass="16024">MNKASLPITNQKVVETLIPQKHPFVMVDALFEFSENNLQSGLLVTDENIFVKNHLFQESGIIEHMAQSVALYTGYQYYLKKKKAPTGYIGSIKQAEIVQLPKTGQHITSKVQVLQEFGGVTLVEISTSSNGKAIANAQMKTVIAQ</sequence>
<dbReference type="InterPro" id="IPR029069">
    <property type="entry name" value="HotDog_dom_sf"/>
</dbReference>
<organism evidence="1 2">
    <name type="scientific">Planktosalinus lacus</name>
    <dbReference type="NCBI Taxonomy" id="1526573"/>
    <lineage>
        <taxon>Bacteria</taxon>
        <taxon>Pseudomonadati</taxon>
        <taxon>Bacteroidota</taxon>
        <taxon>Flavobacteriia</taxon>
        <taxon>Flavobacteriales</taxon>
        <taxon>Flavobacteriaceae</taxon>
        <taxon>Planktosalinus</taxon>
    </lineage>
</organism>
<proteinExistence type="predicted"/>
<dbReference type="Proteomes" id="UP000652231">
    <property type="component" value="Unassembled WGS sequence"/>
</dbReference>
<evidence type="ECO:0000313" key="1">
    <source>
        <dbReference type="EMBL" id="GGD80805.1"/>
    </source>
</evidence>